<name>A0A1A2V8N0_9MYCO</name>
<accession>A0A1A2V8N0</accession>
<dbReference type="EMBL" id="LZHX01000087">
    <property type="protein sequence ID" value="OBF14377.1"/>
    <property type="molecule type" value="Genomic_DNA"/>
</dbReference>
<gene>
    <name evidence="1" type="ORF">A5726_24760</name>
</gene>
<evidence type="ECO:0000313" key="1">
    <source>
        <dbReference type="EMBL" id="OBF14377.1"/>
    </source>
</evidence>
<organism evidence="1 2">
    <name type="scientific">Mycolicibacterium conceptionense</name>
    <dbReference type="NCBI Taxonomy" id="451644"/>
    <lineage>
        <taxon>Bacteria</taxon>
        <taxon>Bacillati</taxon>
        <taxon>Actinomycetota</taxon>
        <taxon>Actinomycetes</taxon>
        <taxon>Mycobacteriales</taxon>
        <taxon>Mycobacteriaceae</taxon>
        <taxon>Mycolicibacterium</taxon>
    </lineage>
</organism>
<dbReference type="RefSeq" id="WP_064898932.1">
    <property type="nucleotide sequence ID" value="NZ_LZHX01000087.1"/>
</dbReference>
<comment type="caution">
    <text evidence="1">The sequence shown here is derived from an EMBL/GenBank/DDBJ whole genome shotgun (WGS) entry which is preliminary data.</text>
</comment>
<evidence type="ECO:0000313" key="2">
    <source>
        <dbReference type="Proteomes" id="UP000093779"/>
    </source>
</evidence>
<evidence type="ECO:0008006" key="3">
    <source>
        <dbReference type="Google" id="ProtNLM"/>
    </source>
</evidence>
<proteinExistence type="predicted"/>
<dbReference type="Proteomes" id="UP000093779">
    <property type="component" value="Unassembled WGS sequence"/>
</dbReference>
<sequence>MFSITWLKDAADRILSTALFAFIGYLVSLDHFDLWAVNWKAAINATVIAALGSLLKASLVGKLPIGTPDSATPVKLDGSEE</sequence>
<reference evidence="1 2" key="1">
    <citation type="submission" date="2016-06" db="EMBL/GenBank/DDBJ databases">
        <authorList>
            <person name="Kjaerup R.B."/>
            <person name="Dalgaard T.S."/>
            <person name="Juul-Madsen H.R."/>
        </authorList>
    </citation>
    <scope>NUCLEOTIDE SEQUENCE [LARGE SCALE GENOMIC DNA]</scope>
    <source>
        <strain evidence="1 2">ACS1953</strain>
    </source>
</reference>
<protein>
    <recommendedName>
        <fullName evidence="3">Holin</fullName>
    </recommendedName>
</protein>
<dbReference type="AlphaFoldDB" id="A0A1A2V8N0"/>